<feature type="domain" description="LysM" evidence="2">
    <location>
        <begin position="426"/>
        <end position="469"/>
    </location>
</feature>
<comment type="caution">
    <text evidence="3">The sequence shown here is derived from an EMBL/GenBank/DDBJ whole genome shotgun (WGS) entry which is preliminary data.</text>
</comment>
<reference evidence="3 4" key="1">
    <citation type="journal article" date="2011" name="J. Bacteriol.">
        <title>Draft genome sequence of Sporolactobacillus inulinus strain CASD, an efficient D-lactic acid-producing bacterium with high-concentration lactate tolerance capability.</title>
        <authorList>
            <person name="Yu B."/>
            <person name="Su F."/>
            <person name="Wang L."/>
            <person name="Xu K."/>
            <person name="Zhao B."/>
            <person name="Xu P."/>
        </authorList>
    </citation>
    <scope>NUCLEOTIDE SEQUENCE [LARGE SCALE GENOMIC DNA]</scope>
    <source>
        <strain evidence="3 4">CASD</strain>
    </source>
</reference>
<dbReference type="Gene3D" id="3.10.350.10">
    <property type="entry name" value="LysM domain"/>
    <property type="match status" value="1"/>
</dbReference>
<dbReference type="Pfam" id="PF01476">
    <property type="entry name" value="LysM"/>
    <property type="match status" value="1"/>
</dbReference>
<protein>
    <recommendedName>
        <fullName evidence="2">LysM domain-containing protein</fullName>
    </recommendedName>
</protein>
<sequence>MSQSSNDRLQFSINESVWLRDDAPAEEILSMALEPDITVEENWNDVTIKGFLRLTGEYKPADAANAANVSEQHAAPFRTIDEIMDTGNGTDKLEHRFPIDITIPSDRVPNLEDLFVVIDSFDYELSEHRHIQLQADISITGLANKQPVTSRTEKPKAAAPVQKPKVKPAEPVKAPEPVQKPAAKAEPEQKSEKKAEKPLKPEKSAAKKTPAKAADQKSEFKKEPAKKAAAKKEAAKKETANQGPAKKAAANKDTQPAKAEKKPAKKTEAPASKTKRGSDDVFQSGSDLSADFDEMPTDRLSDEAAETFQYDAFRKPDDDPSDTGTPAIAFKRMDPQAQEATEAARSEAPAPSAPSAPSTPSTPSAPPLGSELAAPPEDTQEKPAIKESAQQKDAPEGKEKAAPDPTSLYLTKVLAGDEEEQKTRMKICIVQTGDSIETISERYHVPVTSLLRKNARTTGDIEPGELLYIPKSSKAVKDES</sequence>
<dbReference type="OrthoDB" id="2966368at2"/>
<dbReference type="Pfam" id="PF20918">
    <property type="entry name" value="SPOCS_spoVID-N"/>
    <property type="match status" value="1"/>
</dbReference>
<dbReference type="AlphaFoldDB" id="A0A0U1QRB7"/>
<keyword evidence="4" id="KW-1185">Reference proteome</keyword>
<accession>A0A0U1QRB7</accession>
<dbReference type="SUPFAM" id="SSF54106">
    <property type="entry name" value="LysM domain"/>
    <property type="match status" value="1"/>
</dbReference>
<feature type="compositionally biased region" description="Basic and acidic residues" evidence="1">
    <location>
        <begin position="379"/>
        <end position="402"/>
    </location>
</feature>
<feature type="compositionally biased region" description="Low complexity" evidence="1">
    <location>
        <begin position="339"/>
        <end position="362"/>
    </location>
</feature>
<feature type="compositionally biased region" description="Basic and acidic residues" evidence="1">
    <location>
        <begin position="183"/>
        <end position="205"/>
    </location>
</feature>
<feature type="compositionally biased region" description="Basic and acidic residues" evidence="1">
    <location>
        <begin position="214"/>
        <end position="239"/>
    </location>
</feature>
<organism evidence="3 4">
    <name type="scientific">Sporolactobacillus inulinus CASD</name>
    <dbReference type="NCBI Taxonomy" id="1069536"/>
    <lineage>
        <taxon>Bacteria</taxon>
        <taxon>Bacillati</taxon>
        <taxon>Bacillota</taxon>
        <taxon>Bacilli</taxon>
        <taxon>Bacillales</taxon>
        <taxon>Sporolactobacillaceae</taxon>
        <taxon>Sporolactobacillus</taxon>
    </lineage>
</organism>
<dbReference type="EMBL" id="AFVQ02000041">
    <property type="protein sequence ID" value="KLI03367.1"/>
    <property type="molecule type" value="Genomic_DNA"/>
</dbReference>
<feature type="compositionally biased region" description="Basic and acidic residues" evidence="1">
    <location>
        <begin position="258"/>
        <end position="268"/>
    </location>
</feature>
<dbReference type="Proteomes" id="UP000035553">
    <property type="component" value="Unassembled WGS sequence"/>
</dbReference>
<dbReference type="InterPro" id="IPR036779">
    <property type="entry name" value="LysM_dom_sf"/>
</dbReference>
<evidence type="ECO:0000313" key="3">
    <source>
        <dbReference type="EMBL" id="KLI03367.1"/>
    </source>
</evidence>
<dbReference type="SMART" id="SM00257">
    <property type="entry name" value="LysM"/>
    <property type="match status" value="1"/>
</dbReference>
<name>A0A0U1QRB7_9BACL</name>
<feature type="region of interest" description="Disordered" evidence="1">
    <location>
        <begin position="145"/>
        <end position="408"/>
    </location>
</feature>
<dbReference type="RefSeq" id="WP_010026922.1">
    <property type="nucleotide sequence ID" value="NZ_AFVQ02000041.1"/>
</dbReference>
<dbReference type="InterPro" id="IPR018392">
    <property type="entry name" value="LysM"/>
</dbReference>
<evidence type="ECO:0000313" key="4">
    <source>
        <dbReference type="Proteomes" id="UP000035553"/>
    </source>
</evidence>
<evidence type="ECO:0000256" key="1">
    <source>
        <dbReference type="SAM" id="MobiDB-lite"/>
    </source>
</evidence>
<proteinExistence type="predicted"/>
<dbReference type="STRING" id="1069536.SINU_03100"/>
<evidence type="ECO:0000259" key="2">
    <source>
        <dbReference type="PROSITE" id="PS51782"/>
    </source>
</evidence>
<gene>
    <name evidence="3" type="ORF">SINU_03100</name>
</gene>
<dbReference type="PROSITE" id="PS51782">
    <property type="entry name" value="LYSM"/>
    <property type="match status" value="1"/>
</dbReference>
<feature type="compositionally biased region" description="Low complexity" evidence="1">
    <location>
        <begin position="157"/>
        <end position="179"/>
    </location>
</feature>
<dbReference type="InterPro" id="IPR048862">
    <property type="entry name" value="SPOCS_spoVID_N"/>
</dbReference>